<sequence>MKVSSRKNKWVFEFDTISIVCGITKVNNIYTVLFELNDKIIKINTSDLDKTFLSLEESFNSNTISNYR</sequence>
<protein>
    <submittedName>
        <fullName evidence="1">Uncharacterized protein</fullName>
    </submittedName>
</protein>
<comment type="caution">
    <text evidence="1">The sequence shown here is derived from an EMBL/GenBank/DDBJ whole genome shotgun (WGS) entry which is preliminary data.</text>
</comment>
<proteinExistence type="predicted"/>
<evidence type="ECO:0000313" key="1">
    <source>
        <dbReference type="EMBL" id="REI43138.1"/>
    </source>
</evidence>
<keyword evidence="2" id="KW-1185">Reference proteome</keyword>
<dbReference type="EMBL" id="QUAJ01000001">
    <property type="protein sequence ID" value="REI43138.1"/>
    <property type="molecule type" value="Genomic_DNA"/>
</dbReference>
<name>A0ABX9KM00_9FUSO</name>
<organism evidence="1 2">
    <name type="scientific">Psychrilyobacter piezotolerans</name>
    <dbReference type="NCBI Taxonomy" id="2293438"/>
    <lineage>
        <taxon>Bacteria</taxon>
        <taxon>Fusobacteriati</taxon>
        <taxon>Fusobacteriota</taxon>
        <taxon>Fusobacteriia</taxon>
        <taxon>Fusobacteriales</taxon>
        <taxon>Fusobacteriaceae</taxon>
        <taxon>Psychrilyobacter</taxon>
    </lineage>
</organism>
<dbReference type="RefSeq" id="WP_114640858.1">
    <property type="nucleotide sequence ID" value="NZ_JAACIO010000001.1"/>
</dbReference>
<accession>A0ABX9KM00</accession>
<reference evidence="1 2" key="1">
    <citation type="submission" date="2018-08" db="EMBL/GenBank/DDBJ databases">
        <title>Draft genome sequence of Psychrilyobacter sp. strain SD5 isolated from Black Sea water.</title>
        <authorList>
            <person name="Yadav S."/>
            <person name="Villanueva L."/>
            <person name="Damste J.S.S."/>
        </authorList>
    </citation>
    <scope>NUCLEOTIDE SEQUENCE [LARGE SCALE GENOMIC DNA]</scope>
    <source>
        <strain evidence="1 2">SD5</strain>
    </source>
</reference>
<evidence type="ECO:0000313" key="2">
    <source>
        <dbReference type="Proteomes" id="UP000263486"/>
    </source>
</evidence>
<gene>
    <name evidence="1" type="ORF">DYH56_00355</name>
</gene>
<dbReference type="Proteomes" id="UP000263486">
    <property type="component" value="Unassembled WGS sequence"/>
</dbReference>